<dbReference type="Proteomes" id="UP000663828">
    <property type="component" value="Unassembled WGS sequence"/>
</dbReference>
<dbReference type="InterPro" id="IPR001254">
    <property type="entry name" value="Trypsin_dom"/>
</dbReference>
<proteinExistence type="inferred from homology"/>
<dbReference type="FunFam" id="2.40.10.10:FF:000068">
    <property type="entry name" value="transmembrane protease serine 2"/>
    <property type="match status" value="1"/>
</dbReference>
<dbReference type="SUPFAM" id="SSF50494">
    <property type="entry name" value="Trypsin-like serine proteases"/>
    <property type="match status" value="1"/>
</dbReference>
<dbReference type="PANTHER" id="PTHR24256">
    <property type="entry name" value="TRYPTASE-RELATED"/>
    <property type="match status" value="1"/>
</dbReference>
<reference evidence="6" key="1">
    <citation type="submission" date="2021-02" db="EMBL/GenBank/DDBJ databases">
        <authorList>
            <person name="Nowell W R."/>
        </authorList>
    </citation>
    <scope>NUCLEOTIDE SEQUENCE</scope>
</reference>
<keyword evidence="7" id="KW-1185">Reference proteome</keyword>
<keyword evidence="3" id="KW-0645">Protease</keyword>
<evidence type="ECO:0000313" key="6">
    <source>
        <dbReference type="EMBL" id="CAF1633033.1"/>
    </source>
</evidence>
<gene>
    <name evidence="6" type="ORF">XAT740_LOCUS51983</name>
</gene>
<evidence type="ECO:0000313" key="7">
    <source>
        <dbReference type="Proteomes" id="UP000663828"/>
    </source>
</evidence>
<dbReference type="InterPro" id="IPR043504">
    <property type="entry name" value="Peptidase_S1_PA_chymotrypsin"/>
</dbReference>
<comment type="similarity">
    <text evidence="2">Belongs to the peptidase S1 family. CLIP subfamily.</text>
</comment>
<dbReference type="SMART" id="SM00020">
    <property type="entry name" value="Tryp_SPc"/>
    <property type="match status" value="1"/>
</dbReference>
<feature type="chain" id="PRO_5032367738" description="Peptidase S1 domain-containing protein" evidence="4">
    <location>
        <begin position="20"/>
        <end position="296"/>
    </location>
</feature>
<dbReference type="InterPro" id="IPR033116">
    <property type="entry name" value="TRYPSIN_SER"/>
</dbReference>
<keyword evidence="4" id="KW-0732">Signal</keyword>
<dbReference type="PROSITE" id="PS00134">
    <property type="entry name" value="TRYPSIN_HIS"/>
    <property type="match status" value="1"/>
</dbReference>
<dbReference type="GO" id="GO:0004252">
    <property type="term" value="F:serine-type endopeptidase activity"/>
    <property type="evidence" value="ECO:0007669"/>
    <property type="project" value="InterPro"/>
</dbReference>
<dbReference type="GO" id="GO:0006508">
    <property type="term" value="P:proteolysis"/>
    <property type="evidence" value="ECO:0007669"/>
    <property type="project" value="UniProtKB-KW"/>
</dbReference>
<evidence type="ECO:0000256" key="4">
    <source>
        <dbReference type="SAM" id="SignalP"/>
    </source>
</evidence>
<keyword evidence="3" id="KW-0720">Serine protease</keyword>
<dbReference type="InterPro" id="IPR001314">
    <property type="entry name" value="Peptidase_S1A"/>
</dbReference>
<name>A0A816D9J5_ADIRI</name>
<dbReference type="EMBL" id="CAJNOR010008424">
    <property type="protein sequence ID" value="CAF1633033.1"/>
    <property type="molecule type" value="Genomic_DNA"/>
</dbReference>
<feature type="domain" description="Peptidase S1" evidence="5">
    <location>
        <begin position="41"/>
        <end position="293"/>
    </location>
</feature>
<dbReference type="PROSITE" id="PS00135">
    <property type="entry name" value="TRYPSIN_SER"/>
    <property type="match status" value="1"/>
</dbReference>
<dbReference type="Gene3D" id="2.40.10.10">
    <property type="entry name" value="Trypsin-like serine proteases"/>
    <property type="match status" value="1"/>
</dbReference>
<dbReference type="PROSITE" id="PS50240">
    <property type="entry name" value="TRYPSIN_DOM"/>
    <property type="match status" value="1"/>
</dbReference>
<feature type="signal peptide" evidence="4">
    <location>
        <begin position="1"/>
        <end position="19"/>
    </location>
</feature>
<dbReference type="Pfam" id="PF00089">
    <property type="entry name" value="Trypsin"/>
    <property type="match status" value="1"/>
</dbReference>
<dbReference type="PRINTS" id="PR00722">
    <property type="entry name" value="CHYMOTRYPSIN"/>
</dbReference>
<evidence type="ECO:0000256" key="2">
    <source>
        <dbReference type="ARBA" id="ARBA00024195"/>
    </source>
</evidence>
<dbReference type="AlphaFoldDB" id="A0A816D9J5"/>
<evidence type="ECO:0000259" key="5">
    <source>
        <dbReference type="PROSITE" id="PS50240"/>
    </source>
</evidence>
<evidence type="ECO:0000256" key="1">
    <source>
        <dbReference type="ARBA" id="ARBA00023157"/>
    </source>
</evidence>
<dbReference type="CDD" id="cd00190">
    <property type="entry name" value="Tryp_SPc"/>
    <property type="match status" value="1"/>
</dbReference>
<organism evidence="6 7">
    <name type="scientific">Adineta ricciae</name>
    <name type="common">Rotifer</name>
    <dbReference type="NCBI Taxonomy" id="249248"/>
    <lineage>
        <taxon>Eukaryota</taxon>
        <taxon>Metazoa</taxon>
        <taxon>Spiralia</taxon>
        <taxon>Gnathifera</taxon>
        <taxon>Rotifera</taxon>
        <taxon>Eurotatoria</taxon>
        <taxon>Bdelloidea</taxon>
        <taxon>Adinetida</taxon>
        <taxon>Adinetidae</taxon>
        <taxon>Adineta</taxon>
    </lineage>
</organism>
<comment type="caution">
    <text evidence="6">The sequence shown here is derived from an EMBL/GenBank/DDBJ whole genome shotgun (WGS) entry which is preliminary data.</text>
</comment>
<evidence type="ECO:0000256" key="3">
    <source>
        <dbReference type="RuleBase" id="RU363034"/>
    </source>
</evidence>
<dbReference type="InterPro" id="IPR018114">
    <property type="entry name" value="TRYPSIN_HIS"/>
</dbReference>
<keyword evidence="1" id="KW-1015">Disulfide bond</keyword>
<keyword evidence="3" id="KW-0378">Hydrolase</keyword>
<dbReference type="InterPro" id="IPR009003">
    <property type="entry name" value="Peptidase_S1_PA"/>
</dbReference>
<accession>A0A816D9J5</accession>
<protein>
    <recommendedName>
        <fullName evidence="5">Peptidase S1 domain-containing protein</fullName>
    </recommendedName>
</protein>
<dbReference type="InterPro" id="IPR051487">
    <property type="entry name" value="Ser/Thr_Proteases_Immune/Dev"/>
</dbReference>
<sequence length="296" mass="31721">MKTIFIAIALAIVMTLGNTQDLPEPGVCGVSSIAPKPPSRIVNGETAIPHSRPYQLLLVGFFPNGTAKYYCGASLIKPTHALTAAHCVAGNEAKDIRVYPGIHEFTSSLLTPSAGIPAREYFRHESYNSQSLANDIAIIRLQTPVVIDNVKTGLICLPPSSAPACAVGTPVVASGWGAFTSNKNITGPSRPTELNQVGLQCVDAQNSDCRRLTYTLFFIQDKSKLCAYAPNKGVCFGDSGGPLVRERTTASGQKYLEQVGIMSGTVDCSFSKPSPDIYADVRYFSSWILNKIKESS</sequence>